<comment type="caution">
    <text evidence="1">The sequence shown here is derived from an EMBL/GenBank/DDBJ whole genome shotgun (WGS) entry which is preliminary data.</text>
</comment>
<proteinExistence type="predicted"/>
<evidence type="ECO:0000313" key="2">
    <source>
        <dbReference type="Proteomes" id="UP001642405"/>
    </source>
</evidence>
<protein>
    <submittedName>
        <fullName evidence="1">Uncharacterized protein</fullName>
    </submittedName>
</protein>
<dbReference type="Proteomes" id="UP001642405">
    <property type="component" value="Unassembled WGS sequence"/>
</dbReference>
<keyword evidence="2" id="KW-1185">Reference proteome</keyword>
<accession>A0ABP0BJK8</accession>
<gene>
    <name evidence="1" type="ORF">SCUCBS95973_003951</name>
</gene>
<name>A0ABP0BJK8_9PEZI</name>
<organism evidence="1 2">
    <name type="scientific">Sporothrix curviconia</name>
    <dbReference type="NCBI Taxonomy" id="1260050"/>
    <lineage>
        <taxon>Eukaryota</taxon>
        <taxon>Fungi</taxon>
        <taxon>Dikarya</taxon>
        <taxon>Ascomycota</taxon>
        <taxon>Pezizomycotina</taxon>
        <taxon>Sordariomycetes</taxon>
        <taxon>Sordariomycetidae</taxon>
        <taxon>Ophiostomatales</taxon>
        <taxon>Ophiostomataceae</taxon>
        <taxon>Sporothrix</taxon>
    </lineage>
</organism>
<sequence length="648" mass="71830">MDLDFEPFECSFNEDVFQAIEHQAHVYAKMTVEKMLAYKKLNTYETQISYVDPQEDEDDDSSDFIDFPEDNKCTNNHGALGDDNAASIIEDNSLNEAPEDASSNTFQDAADVQNEDMSMVQFNHNDIYLFSAATTTCGSEDQLFQIPDSIQEVKEEHQESDDEIQVTDYARDNLFSVDKMFENVLASDSEPEDENIIPNIIDKDNAAVNFDPLGREPLPEDCEMKEKFKLKLFTIYEETEEEKQFTREILEAAGPLKTYAPIDEMARVGILFSDDECEDDTLKSFPNISIESSNFEGYKSGTIDLSKLASSPFMSTPNPETSWPCRPQKFIESCQPVDVPETCSDLSKREIKPLRRSKKASPLSGFKFDFNYPTPAVPTTAITFDQPIIPETPVAHTTTPAAVEPAVGKKDATVTELILSVADNTVNHSSSLVLANDQGGDNDRTTHTRAHYHEDVWDFYLAEQSCFVPSIPDDAKPGIIDYGFIGTVPACFQLPTVYDRVIEEVIETAPEPEPLTIQEHPPIVTGTNIEAVALPADDEATALQLVLNALSNLASNENPGDSEEFAAAIDAALLVDMGSLHSIDIDNSEPLTEQSINNDACNSASEIVTPENESQTAIQQPPTAQDELLYHLSLPEVSMTHEESMMEA</sequence>
<reference evidence="1 2" key="1">
    <citation type="submission" date="2024-01" db="EMBL/GenBank/DDBJ databases">
        <authorList>
            <person name="Allen C."/>
            <person name="Tagirdzhanova G."/>
        </authorList>
    </citation>
    <scope>NUCLEOTIDE SEQUENCE [LARGE SCALE GENOMIC DNA]</scope>
</reference>
<dbReference type="EMBL" id="CAWUHB010000018">
    <property type="protein sequence ID" value="CAK7219822.1"/>
    <property type="molecule type" value="Genomic_DNA"/>
</dbReference>
<evidence type="ECO:0000313" key="1">
    <source>
        <dbReference type="EMBL" id="CAK7219822.1"/>
    </source>
</evidence>